<keyword evidence="3" id="KW-0813">Transport</keyword>
<feature type="transmembrane region" description="Helical" evidence="8">
    <location>
        <begin position="229"/>
        <end position="250"/>
    </location>
</feature>
<evidence type="ECO:0000313" key="10">
    <source>
        <dbReference type="Proteomes" id="UP000054636"/>
    </source>
</evidence>
<comment type="caution">
    <text evidence="9">The sequence shown here is derived from an EMBL/GenBank/DDBJ whole genome shotgun (WGS) entry which is preliminary data.</text>
</comment>
<evidence type="ECO:0000256" key="1">
    <source>
        <dbReference type="ARBA" id="ARBA00004141"/>
    </source>
</evidence>
<dbReference type="EMBL" id="LNFP01000109">
    <property type="protein sequence ID" value="KUF97559.1"/>
    <property type="molecule type" value="Genomic_DNA"/>
</dbReference>
<keyword evidence="6 8" id="KW-0472">Membrane</keyword>
<dbReference type="GO" id="GO:0016020">
    <property type="term" value="C:membrane"/>
    <property type="evidence" value="ECO:0007669"/>
    <property type="project" value="UniProtKB-SubCell"/>
</dbReference>
<feature type="compositionally biased region" description="Basic and acidic residues" evidence="7">
    <location>
        <begin position="1"/>
        <end position="22"/>
    </location>
</feature>
<dbReference type="PANTHER" id="PTHR31585:SF6">
    <property type="entry name" value="FOLATE-BIOPTERIN TRANSPORTER 2-RELATED"/>
    <property type="match status" value="1"/>
</dbReference>
<feature type="transmembrane region" description="Helical" evidence="8">
    <location>
        <begin position="163"/>
        <end position="184"/>
    </location>
</feature>
<proteinExistence type="inferred from homology"/>
<gene>
    <name evidence="9" type="ORF">AM588_10006733</name>
</gene>
<dbReference type="Pfam" id="PF03092">
    <property type="entry name" value="BT1"/>
    <property type="match status" value="1"/>
</dbReference>
<comment type="similarity">
    <text evidence="2">Belongs to the major facilitator superfamily. Folate-biopterin transporter (TC 2.A.71) family.</text>
</comment>
<feature type="transmembrane region" description="Helical" evidence="8">
    <location>
        <begin position="256"/>
        <end position="274"/>
    </location>
</feature>
<keyword evidence="4 8" id="KW-0812">Transmembrane</keyword>
<feature type="region of interest" description="Disordered" evidence="7">
    <location>
        <begin position="1"/>
        <end position="53"/>
    </location>
</feature>
<evidence type="ECO:0000256" key="4">
    <source>
        <dbReference type="ARBA" id="ARBA00022692"/>
    </source>
</evidence>
<accession>A0A0W8DMF0</accession>
<keyword evidence="5 8" id="KW-1133">Transmembrane helix</keyword>
<evidence type="ECO:0000256" key="5">
    <source>
        <dbReference type="ARBA" id="ARBA00022989"/>
    </source>
</evidence>
<evidence type="ECO:0000256" key="8">
    <source>
        <dbReference type="SAM" id="Phobius"/>
    </source>
</evidence>
<dbReference type="Gene3D" id="1.20.1250.20">
    <property type="entry name" value="MFS general substrate transporter like domains"/>
    <property type="match status" value="1"/>
</dbReference>
<evidence type="ECO:0000256" key="6">
    <source>
        <dbReference type="ARBA" id="ARBA00023136"/>
    </source>
</evidence>
<evidence type="ECO:0000256" key="3">
    <source>
        <dbReference type="ARBA" id="ARBA00022448"/>
    </source>
</evidence>
<dbReference type="Proteomes" id="UP000054636">
    <property type="component" value="Unassembled WGS sequence"/>
</dbReference>
<reference evidence="9 10" key="1">
    <citation type="submission" date="2015-11" db="EMBL/GenBank/DDBJ databases">
        <title>Genomes and virulence difference between two physiological races of Phytophthora nicotianae.</title>
        <authorList>
            <person name="Liu H."/>
            <person name="Ma X."/>
            <person name="Yu H."/>
            <person name="Fang D."/>
            <person name="Li Y."/>
            <person name="Wang X."/>
            <person name="Wang W."/>
            <person name="Dong Y."/>
            <person name="Xiao B."/>
        </authorList>
    </citation>
    <scope>NUCLEOTIDE SEQUENCE [LARGE SCALE GENOMIC DNA]</scope>
    <source>
        <strain evidence="10">race 1</strain>
    </source>
</reference>
<sequence>MADTPAERGVDGIRGRYKKTDAAADMESGAGSSPSVSSTFSSSTTVADDDDFSVPSTLEKEKKASTGTVARSNVQAVIHWWKSMRLQFGDGLLLQIFFVYFTQGIRSTLCSLGTSYYLNETLALHPAQSESLRATAAIPWIIKPLYGMLSDSVPIWGTRRKSYLLIFSAISAAAYFVLSMPGLITTYESALVALVVASLGIAFCDVVIDGKVVEAARSEREDMAGNLQTLSWISLSVGSVMGSMVSGYALNTFGPLGVFFISAVGPLCVVLISIKIPEEKYVPQGDIGFFQTVQDQCRALASVVVDPSAGVPCCGSSCLTRYHQVWARPCSASRRPSWASPSPSWASSPRSAASLYWAPLRSTMLLP</sequence>
<feature type="transmembrane region" description="Helical" evidence="8">
    <location>
        <begin position="190"/>
        <end position="208"/>
    </location>
</feature>
<evidence type="ECO:0000256" key="7">
    <source>
        <dbReference type="SAM" id="MobiDB-lite"/>
    </source>
</evidence>
<evidence type="ECO:0000313" key="9">
    <source>
        <dbReference type="EMBL" id="KUF97559.1"/>
    </source>
</evidence>
<dbReference type="InterPro" id="IPR039309">
    <property type="entry name" value="BT1"/>
</dbReference>
<evidence type="ECO:0000256" key="2">
    <source>
        <dbReference type="ARBA" id="ARBA00007015"/>
    </source>
</evidence>
<dbReference type="InterPro" id="IPR036259">
    <property type="entry name" value="MFS_trans_sf"/>
</dbReference>
<dbReference type="PANTHER" id="PTHR31585">
    <property type="entry name" value="FOLATE-BIOPTERIN TRANSPORTER 1, CHLOROPLASTIC"/>
    <property type="match status" value="1"/>
</dbReference>
<protein>
    <recommendedName>
        <fullName evidence="11">Folate-Biopterin Transporter (FBT) family</fullName>
    </recommendedName>
</protein>
<name>A0A0W8DMF0_PHYNI</name>
<evidence type="ECO:0008006" key="11">
    <source>
        <dbReference type="Google" id="ProtNLM"/>
    </source>
</evidence>
<feature type="compositionally biased region" description="Low complexity" evidence="7">
    <location>
        <begin position="28"/>
        <end position="46"/>
    </location>
</feature>
<dbReference type="SUPFAM" id="SSF103473">
    <property type="entry name" value="MFS general substrate transporter"/>
    <property type="match status" value="1"/>
</dbReference>
<comment type="subcellular location">
    <subcellularLocation>
        <location evidence="1">Membrane</location>
        <topology evidence="1">Multi-pass membrane protein</topology>
    </subcellularLocation>
</comment>
<dbReference type="AlphaFoldDB" id="A0A0W8DMF0"/>
<organism evidence="9 10">
    <name type="scientific">Phytophthora nicotianae</name>
    <name type="common">Potato buckeye rot agent</name>
    <name type="synonym">Phytophthora parasitica</name>
    <dbReference type="NCBI Taxonomy" id="4792"/>
    <lineage>
        <taxon>Eukaryota</taxon>
        <taxon>Sar</taxon>
        <taxon>Stramenopiles</taxon>
        <taxon>Oomycota</taxon>
        <taxon>Peronosporomycetes</taxon>
        <taxon>Peronosporales</taxon>
        <taxon>Peronosporaceae</taxon>
        <taxon>Phytophthora</taxon>
    </lineage>
</organism>